<evidence type="ECO:0000313" key="1">
    <source>
        <dbReference type="EMBL" id="OTP79029.1"/>
    </source>
</evidence>
<sequence length="62" mass="6459">MRFDGKRVFVVGAGSGIGRATALLFADDGARVDAELPQASGWLAIVGGHNDLLLTISAEVFE</sequence>
<evidence type="ECO:0000313" key="2">
    <source>
        <dbReference type="Proteomes" id="UP000195221"/>
    </source>
</evidence>
<dbReference type="SUPFAM" id="SSF51735">
    <property type="entry name" value="NAD(P)-binding Rossmann-fold domains"/>
    <property type="match status" value="1"/>
</dbReference>
<organism evidence="1 2">
    <name type="scientific">Caballeronia sordidicola</name>
    <name type="common">Burkholderia sordidicola</name>
    <dbReference type="NCBI Taxonomy" id="196367"/>
    <lineage>
        <taxon>Bacteria</taxon>
        <taxon>Pseudomonadati</taxon>
        <taxon>Pseudomonadota</taxon>
        <taxon>Betaproteobacteria</taxon>
        <taxon>Burkholderiales</taxon>
        <taxon>Burkholderiaceae</taxon>
        <taxon>Caballeronia</taxon>
    </lineage>
</organism>
<proteinExistence type="predicted"/>
<dbReference type="Proteomes" id="UP000195221">
    <property type="component" value="Unassembled WGS sequence"/>
</dbReference>
<dbReference type="Gene3D" id="3.40.50.720">
    <property type="entry name" value="NAD(P)-binding Rossmann-like Domain"/>
    <property type="match status" value="1"/>
</dbReference>
<dbReference type="EMBL" id="NBTZ01000016">
    <property type="protein sequence ID" value="OTP79029.1"/>
    <property type="molecule type" value="Genomic_DNA"/>
</dbReference>
<comment type="caution">
    <text evidence="1">The sequence shown here is derived from an EMBL/GenBank/DDBJ whole genome shotgun (WGS) entry which is preliminary data.</text>
</comment>
<accession>A0A242N5S0</accession>
<dbReference type="AlphaFoldDB" id="A0A242N5S0"/>
<dbReference type="RefSeq" id="WP_075359918.1">
    <property type="nucleotide sequence ID" value="NZ_MSRG01000082.1"/>
</dbReference>
<name>A0A242N5S0_CABSO</name>
<reference evidence="1 2" key="1">
    <citation type="submission" date="2017-03" db="EMBL/GenBank/DDBJ databases">
        <title>Genome analysis of strain PAMC 26577.</title>
        <authorList>
            <person name="Oh H.-M."/>
            <person name="Yang J.-A."/>
        </authorList>
    </citation>
    <scope>NUCLEOTIDE SEQUENCE [LARGE SCALE GENOMIC DNA]</scope>
    <source>
        <strain evidence="1 2">PAMC 26577</strain>
    </source>
</reference>
<gene>
    <name evidence="1" type="ORF">PAMC26577_02485</name>
</gene>
<dbReference type="InterPro" id="IPR036291">
    <property type="entry name" value="NAD(P)-bd_dom_sf"/>
</dbReference>
<protein>
    <submittedName>
        <fullName evidence="1">Uncharacterized protein</fullName>
    </submittedName>
</protein>